<dbReference type="Proteomes" id="UP001470230">
    <property type="component" value="Unassembled WGS sequence"/>
</dbReference>
<dbReference type="EMBL" id="JAPFFF010000001">
    <property type="protein sequence ID" value="KAK8900227.1"/>
    <property type="molecule type" value="Genomic_DNA"/>
</dbReference>
<comment type="caution">
    <text evidence="2">The sequence shown here is derived from an EMBL/GenBank/DDBJ whole genome shotgun (WGS) entry which is preliminary data.</text>
</comment>
<dbReference type="InterPro" id="IPR036063">
    <property type="entry name" value="Smr_dom_sf"/>
</dbReference>
<accession>A0ABR2LBN8</accession>
<name>A0ABR2LBN8_9EUKA</name>
<keyword evidence="3" id="KW-1185">Reference proteome</keyword>
<reference evidence="2 3" key="1">
    <citation type="submission" date="2024-04" db="EMBL/GenBank/DDBJ databases">
        <title>Tritrichomonas musculus Genome.</title>
        <authorList>
            <person name="Alves-Ferreira E."/>
            <person name="Grigg M."/>
            <person name="Lorenzi H."/>
            <person name="Galac M."/>
        </authorList>
    </citation>
    <scope>NUCLEOTIDE SEQUENCE [LARGE SCALE GENOMIC DNA]</scope>
    <source>
        <strain evidence="2 3">EAF2021</strain>
    </source>
</reference>
<evidence type="ECO:0000259" key="1">
    <source>
        <dbReference type="PROSITE" id="PS50828"/>
    </source>
</evidence>
<dbReference type="Pfam" id="PF01713">
    <property type="entry name" value="Smr"/>
    <property type="match status" value="1"/>
</dbReference>
<gene>
    <name evidence="2" type="ORF">M9Y10_002550</name>
</gene>
<evidence type="ECO:0000313" key="2">
    <source>
        <dbReference type="EMBL" id="KAK8900227.1"/>
    </source>
</evidence>
<protein>
    <recommendedName>
        <fullName evidence="1">Smr domain-containing protein</fullName>
    </recommendedName>
</protein>
<dbReference type="Gene3D" id="3.30.1370.110">
    <property type="match status" value="1"/>
</dbReference>
<feature type="domain" description="Smr" evidence="1">
    <location>
        <begin position="119"/>
        <end position="194"/>
    </location>
</feature>
<organism evidence="2 3">
    <name type="scientific">Tritrichomonas musculus</name>
    <dbReference type="NCBI Taxonomy" id="1915356"/>
    <lineage>
        <taxon>Eukaryota</taxon>
        <taxon>Metamonada</taxon>
        <taxon>Parabasalia</taxon>
        <taxon>Tritrichomonadida</taxon>
        <taxon>Tritrichomonadidae</taxon>
        <taxon>Tritrichomonas</taxon>
    </lineage>
</organism>
<dbReference type="SMART" id="SM00463">
    <property type="entry name" value="SMR"/>
    <property type="match status" value="1"/>
</dbReference>
<proteinExistence type="predicted"/>
<sequence>MMNDSTEQNNKNIRYFWRKKKYKHDLLIKNIKELECEEGLDSEVFDFLNDNFESRIEKQKNEDHHYHIINSDDDIDDVSSLLLDIVDAETLFPMLPVPFFEEITNNSPSYSKNYVHINVDLHGYTQNGARQEVRRILLNLDKNKKTTIKFNVGKGKHSEDNKQVLPDIVREVCKSLCIHQPSISAKNPGYLQITIDPIKPESNDLKE</sequence>
<dbReference type="SUPFAM" id="SSF160443">
    <property type="entry name" value="SMR domain-like"/>
    <property type="match status" value="1"/>
</dbReference>
<dbReference type="PROSITE" id="PS50828">
    <property type="entry name" value="SMR"/>
    <property type="match status" value="1"/>
</dbReference>
<dbReference type="InterPro" id="IPR002625">
    <property type="entry name" value="Smr_dom"/>
</dbReference>
<evidence type="ECO:0000313" key="3">
    <source>
        <dbReference type="Proteomes" id="UP001470230"/>
    </source>
</evidence>